<accession>A0A226DCL8</accession>
<dbReference type="CDD" id="cd00170">
    <property type="entry name" value="SEC14"/>
    <property type="match status" value="1"/>
</dbReference>
<dbReference type="OrthoDB" id="1434354at2759"/>
<dbReference type="Gene3D" id="3.40.525.10">
    <property type="entry name" value="CRAL-TRIO lipid binding domain"/>
    <property type="match status" value="1"/>
</dbReference>
<sequence length="260" mass="30398">MASPSDMEKELIKMFRENMGDALRSEEEKSDPFLLRWIRARDHNLDKAEEMLKNSLQWRETSGADKILTTPYDPWFATSFPYWVDGLDKTGHPVIEIPLGAWDVRRAMNPEREPQWEGQICRFFEDILRMIRESNNDTNHKDWPNTLCNIIVDWKGYSYSQLIHWKALQNTLKMAATYEAHYPEILHKVYFINCPAIFPLFMALLKPIIAPKTLGKITCFSGEEEWGPAFRADIDQDQLGHLYGGRRIMTVGDDVYNYDT</sequence>
<gene>
    <name evidence="2" type="ORF">Fcan01_22666</name>
</gene>
<dbReference type="InterPro" id="IPR051064">
    <property type="entry name" value="SEC14/CRAL-TRIO_domain"/>
</dbReference>
<comment type="caution">
    <text evidence="2">The sequence shown here is derived from an EMBL/GenBank/DDBJ whole genome shotgun (WGS) entry which is preliminary data.</text>
</comment>
<dbReference type="SUPFAM" id="SSF52087">
    <property type="entry name" value="CRAL/TRIO domain"/>
    <property type="match status" value="1"/>
</dbReference>
<evidence type="ECO:0000259" key="1">
    <source>
        <dbReference type="PROSITE" id="PS50191"/>
    </source>
</evidence>
<dbReference type="InterPro" id="IPR036273">
    <property type="entry name" value="CRAL/TRIO_N_dom_sf"/>
</dbReference>
<protein>
    <submittedName>
        <fullName evidence="2">Protein real-time</fullName>
    </submittedName>
</protein>
<dbReference type="InterPro" id="IPR001251">
    <property type="entry name" value="CRAL-TRIO_dom"/>
</dbReference>
<dbReference type="AlphaFoldDB" id="A0A226DCL8"/>
<dbReference type="PROSITE" id="PS50191">
    <property type="entry name" value="CRAL_TRIO"/>
    <property type="match status" value="1"/>
</dbReference>
<name>A0A226DCL8_FOLCA</name>
<dbReference type="Pfam" id="PF03765">
    <property type="entry name" value="CRAL_TRIO_N"/>
    <property type="match status" value="1"/>
</dbReference>
<dbReference type="SUPFAM" id="SSF46938">
    <property type="entry name" value="CRAL/TRIO N-terminal domain"/>
    <property type="match status" value="1"/>
</dbReference>
<dbReference type="PANTHER" id="PTHR23324:SF83">
    <property type="entry name" value="SEC14-LIKE PROTEIN 2"/>
    <property type="match status" value="1"/>
</dbReference>
<dbReference type="Pfam" id="PF00650">
    <property type="entry name" value="CRAL_TRIO"/>
    <property type="match status" value="1"/>
</dbReference>
<dbReference type="OMA" id="PREIRWE"/>
<dbReference type="EMBL" id="LNIX01000025">
    <property type="protein sequence ID" value="OXA42574.1"/>
    <property type="molecule type" value="Genomic_DNA"/>
</dbReference>
<dbReference type="SMART" id="SM00516">
    <property type="entry name" value="SEC14"/>
    <property type="match status" value="1"/>
</dbReference>
<dbReference type="PANTHER" id="PTHR23324">
    <property type="entry name" value="SEC14 RELATED PROTEIN"/>
    <property type="match status" value="1"/>
</dbReference>
<organism evidence="2 3">
    <name type="scientific">Folsomia candida</name>
    <name type="common">Springtail</name>
    <dbReference type="NCBI Taxonomy" id="158441"/>
    <lineage>
        <taxon>Eukaryota</taxon>
        <taxon>Metazoa</taxon>
        <taxon>Ecdysozoa</taxon>
        <taxon>Arthropoda</taxon>
        <taxon>Hexapoda</taxon>
        <taxon>Collembola</taxon>
        <taxon>Entomobryomorpha</taxon>
        <taxon>Isotomoidea</taxon>
        <taxon>Isotomidae</taxon>
        <taxon>Proisotominae</taxon>
        <taxon>Folsomia</taxon>
    </lineage>
</organism>
<dbReference type="Proteomes" id="UP000198287">
    <property type="component" value="Unassembled WGS sequence"/>
</dbReference>
<feature type="domain" description="CRAL-TRIO" evidence="1">
    <location>
        <begin position="72"/>
        <end position="245"/>
    </location>
</feature>
<dbReference type="PRINTS" id="PR00180">
    <property type="entry name" value="CRETINALDHBP"/>
</dbReference>
<reference evidence="2 3" key="1">
    <citation type="submission" date="2015-12" db="EMBL/GenBank/DDBJ databases">
        <title>The genome of Folsomia candida.</title>
        <authorList>
            <person name="Faddeeva A."/>
            <person name="Derks M.F."/>
            <person name="Anvar Y."/>
            <person name="Smit S."/>
            <person name="Van Straalen N."/>
            <person name="Roelofs D."/>
        </authorList>
    </citation>
    <scope>NUCLEOTIDE SEQUENCE [LARGE SCALE GENOMIC DNA]</scope>
    <source>
        <strain evidence="2 3">VU population</strain>
        <tissue evidence="2">Whole body</tissue>
    </source>
</reference>
<dbReference type="SMART" id="SM01100">
    <property type="entry name" value="CRAL_TRIO_N"/>
    <property type="match status" value="1"/>
</dbReference>
<dbReference type="InterPro" id="IPR011074">
    <property type="entry name" value="CRAL/TRIO_N_dom"/>
</dbReference>
<proteinExistence type="predicted"/>
<evidence type="ECO:0000313" key="3">
    <source>
        <dbReference type="Proteomes" id="UP000198287"/>
    </source>
</evidence>
<evidence type="ECO:0000313" key="2">
    <source>
        <dbReference type="EMBL" id="OXA42574.1"/>
    </source>
</evidence>
<keyword evidence="3" id="KW-1185">Reference proteome</keyword>
<dbReference type="GO" id="GO:0005737">
    <property type="term" value="C:cytoplasm"/>
    <property type="evidence" value="ECO:0007669"/>
    <property type="project" value="TreeGrafter"/>
</dbReference>
<dbReference type="InterPro" id="IPR036865">
    <property type="entry name" value="CRAL-TRIO_dom_sf"/>
</dbReference>